<evidence type="ECO:0000256" key="3">
    <source>
        <dbReference type="ARBA" id="ARBA00022801"/>
    </source>
</evidence>
<dbReference type="PROSITE" id="PS01123">
    <property type="entry name" value="TNASE_1"/>
    <property type="match status" value="1"/>
</dbReference>
<dbReference type="InterPro" id="IPR001322">
    <property type="entry name" value="Lamin_tail_dom"/>
</dbReference>
<name>A0A8D5UFM0_9BACL</name>
<proteinExistence type="predicted"/>
<feature type="compositionally biased region" description="Polar residues" evidence="4">
    <location>
        <begin position="346"/>
        <end position="362"/>
    </location>
</feature>
<feature type="domain" description="TNase-like" evidence="5">
    <location>
        <begin position="35"/>
        <end position="168"/>
    </location>
</feature>
<feature type="domain" description="LTD" evidence="6">
    <location>
        <begin position="217"/>
        <end position="331"/>
    </location>
</feature>
<dbReference type="Pfam" id="PF00565">
    <property type="entry name" value="SNase"/>
    <property type="match status" value="1"/>
</dbReference>
<keyword evidence="2" id="KW-0255">Endonuclease</keyword>
<evidence type="ECO:0000313" key="8">
    <source>
        <dbReference type="Proteomes" id="UP000677436"/>
    </source>
</evidence>
<gene>
    <name evidence="7" type="ORF">JIR001_08950</name>
</gene>
<dbReference type="PROSITE" id="PS51841">
    <property type="entry name" value="LTD"/>
    <property type="match status" value="1"/>
</dbReference>
<dbReference type="Gene3D" id="2.40.50.90">
    <property type="match status" value="1"/>
</dbReference>
<dbReference type="GO" id="GO:0016787">
    <property type="term" value="F:hydrolase activity"/>
    <property type="evidence" value="ECO:0007669"/>
    <property type="project" value="UniProtKB-KW"/>
</dbReference>
<dbReference type="SUPFAM" id="SSF74853">
    <property type="entry name" value="Lamin A/C globular tail domain"/>
    <property type="match status" value="1"/>
</dbReference>
<dbReference type="SUPFAM" id="SSF50199">
    <property type="entry name" value="Staphylococcal nuclease"/>
    <property type="match status" value="1"/>
</dbReference>
<dbReference type="GO" id="GO:0004519">
    <property type="term" value="F:endonuclease activity"/>
    <property type="evidence" value="ECO:0007669"/>
    <property type="project" value="UniProtKB-KW"/>
</dbReference>
<evidence type="ECO:0000256" key="4">
    <source>
        <dbReference type="SAM" id="MobiDB-lite"/>
    </source>
</evidence>
<organism evidence="7 8">
    <name type="scientific">Polycladomyces abyssicola</name>
    <dbReference type="NCBI Taxonomy" id="1125966"/>
    <lineage>
        <taxon>Bacteria</taxon>
        <taxon>Bacillati</taxon>
        <taxon>Bacillota</taxon>
        <taxon>Bacilli</taxon>
        <taxon>Bacillales</taxon>
        <taxon>Thermoactinomycetaceae</taxon>
        <taxon>Polycladomyces</taxon>
    </lineage>
</organism>
<dbReference type="AlphaFoldDB" id="A0A8D5UFM0"/>
<dbReference type="InterPro" id="IPR036415">
    <property type="entry name" value="Lamin_tail_dom_sf"/>
</dbReference>
<dbReference type="SMART" id="SM00318">
    <property type="entry name" value="SNc"/>
    <property type="match status" value="1"/>
</dbReference>
<evidence type="ECO:0000256" key="1">
    <source>
        <dbReference type="ARBA" id="ARBA00022722"/>
    </source>
</evidence>
<dbReference type="RefSeq" id="WP_246512196.1">
    <property type="nucleotide sequence ID" value="NZ_AP024601.1"/>
</dbReference>
<keyword evidence="1" id="KW-0540">Nuclease</keyword>
<reference evidence="7" key="1">
    <citation type="journal article" date="2013" name="Int. J. Syst. Evol. Microbiol.">
        <title>Polycladomyces abyssicola gen. nov., sp. nov., a thermophilic filamentous bacterium isolated from hemipelagic sediment.</title>
        <authorList>
            <person name="Tsubouchi T."/>
            <person name="Shimane Y."/>
            <person name="Mori K."/>
            <person name="Usui K."/>
            <person name="Hiraki T."/>
            <person name="Tame A."/>
            <person name="Uematsu K."/>
            <person name="Maruyama T."/>
            <person name="Hatada Y."/>
        </authorList>
    </citation>
    <scope>NUCLEOTIDE SEQUENCE</scope>
    <source>
        <strain evidence="7">JIR-001</strain>
    </source>
</reference>
<dbReference type="InterPro" id="IPR035437">
    <property type="entry name" value="SNase_OB-fold_sf"/>
</dbReference>
<dbReference type="Gene3D" id="2.60.40.1260">
    <property type="entry name" value="Lamin Tail domain"/>
    <property type="match status" value="1"/>
</dbReference>
<dbReference type="InterPro" id="IPR002071">
    <property type="entry name" value="Thermonucl_AS"/>
</dbReference>
<evidence type="ECO:0008006" key="9">
    <source>
        <dbReference type="Google" id="ProtNLM"/>
    </source>
</evidence>
<evidence type="ECO:0000259" key="6">
    <source>
        <dbReference type="PROSITE" id="PS51841"/>
    </source>
</evidence>
<dbReference type="Proteomes" id="UP000677436">
    <property type="component" value="Chromosome"/>
</dbReference>
<dbReference type="PANTHER" id="PTHR12302:SF3">
    <property type="entry name" value="SERINE_THREONINE-PROTEIN KINASE 31"/>
    <property type="match status" value="1"/>
</dbReference>
<dbReference type="InterPro" id="IPR016071">
    <property type="entry name" value="Staphylococal_nuclease_OB-fold"/>
</dbReference>
<dbReference type="EMBL" id="AP024601">
    <property type="protein sequence ID" value="BCU81112.1"/>
    <property type="molecule type" value="Genomic_DNA"/>
</dbReference>
<reference evidence="7" key="2">
    <citation type="journal article" date="2021" name="Microbiol. Resour. Announc.">
        <title>Complete Genome Sequence of Polycladomyces abyssicola JIR-001T, Isolated from Hemipelagic Sediment in Deep Seawater.</title>
        <authorList>
            <person name="Tsubouchi T."/>
            <person name="Kaneko Y."/>
        </authorList>
    </citation>
    <scope>NUCLEOTIDE SEQUENCE</scope>
    <source>
        <strain evidence="7">JIR-001</strain>
    </source>
</reference>
<protein>
    <recommendedName>
        <fullName evidence="9">Micrococcal nuclease</fullName>
    </recommendedName>
</protein>
<dbReference type="PANTHER" id="PTHR12302">
    <property type="entry name" value="EBNA2 BINDING PROTEIN P100"/>
    <property type="match status" value="1"/>
</dbReference>
<keyword evidence="8" id="KW-1185">Reference proteome</keyword>
<evidence type="ECO:0000313" key="7">
    <source>
        <dbReference type="EMBL" id="BCU81112.1"/>
    </source>
</evidence>
<dbReference type="PROSITE" id="PS50830">
    <property type="entry name" value="TNASE_3"/>
    <property type="match status" value="1"/>
</dbReference>
<dbReference type="KEGG" id="pabs:JIR001_08950"/>
<accession>A0A8D5UFM0</accession>
<evidence type="ECO:0000256" key="2">
    <source>
        <dbReference type="ARBA" id="ARBA00022759"/>
    </source>
</evidence>
<keyword evidence="3" id="KW-0378">Hydrolase</keyword>
<dbReference type="GO" id="GO:0003676">
    <property type="term" value="F:nucleic acid binding"/>
    <property type="evidence" value="ECO:0007669"/>
    <property type="project" value="InterPro"/>
</dbReference>
<sequence length="362" mass="40254">MNHHGWKRTLVGLILVLVVFWMIPILSPVHQAEAATYTSVVSDVVDGDTIHLQTPVLGSTTVRLVSIDTPETNYNGQNQGHHAYDASNYLKQLLPPGTPVTIETDVEEKDSYGRVLGHVWKGNLDVNKEILRQGHAVTYYIYPNMKYFEEYRAAMLEAKQAGRGIWNPADPLTELPFEFRLRIGGRQPDKYVGDYYTKTYVDPADYPQIPVENRVFFWTEADAQSAGYTRDNGGTTGPVLINEVLPAPNTAYTKEFVELYNPSDSPVNIGGYIIDDIVGGGSSPYTIPAGTTIPAHGYWVWETNNYFNNTGDDVTLKDPSGKVVDQYTYSSTAYDASWYRNPDGGNWSSTQDSTPTKGASNQ</sequence>
<feature type="region of interest" description="Disordered" evidence="4">
    <location>
        <begin position="340"/>
        <end position="362"/>
    </location>
</feature>
<dbReference type="Pfam" id="PF00932">
    <property type="entry name" value="LTD"/>
    <property type="match status" value="1"/>
</dbReference>
<evidence type="ECO:0000259" key="5">
    <source>
        <dbReference type="PROSITE" id="PS50830"/>
    </source>
</evidence>